<reference evidence="1 2" key="1">
    <citation type="submission" date="2017-07" db="EMBL/GenBank/DDBJ databases">
        <title>Leptospira spp. isolated from tropical soils.</title>
        <authorList>
            <person name="Thibeaux R."/>
            <person name="Iraola G."/>
            <person name="Ferres I."/>
            <person name="Bierque E."/>
            <person name="Girault D."/>
            <person name="Soupe-Gilbert M.-E."/>
            <person name="Picardeau M."/>
            <person name="Goarant C."/>
        </authorList>
    </citation>
    <scope>NUCLEOTIDE SEQUENCE [LARGE SCALE GENOMIC DNA]</scope>
    <source>
        <strain evidence="1 2">ES4-C-A1</strain>
    </source>
</reference>
<organism evidence="1 2">
    <name type="scientific">Leptospira neocaledonica</name>
    <dbReference type="NCBI Taxonomy" id="2023192"/>
    <lineage>
        <taxon>Bacteria</taxon>
        <taxon>Pseudomonadati</taxon>
        <taxon>Spirochaetota</taxon>
        <taxon>Spirochaetia</taxon>
        <taxon>Leptospirales</taxon>
        <taxon>Leptospiraceae</taxon>
        <taxon>Leptospira</taxon>
    </lineage>
</organism>
<dbReference type="RefSeq" id="WP_100769467.1">
    <property type="nucleotide sequence ID" value="NZ_NPEA01000008.1"/>
</dbReference>
<evidence type="ECO:0000313" key="1">
    <source>
        <dbReference type="EMBL" id="PJZ76224.1"/>
    </source>
</evidence>
<name>A0A2M9ZVY5_9LEPT</name>
<protein>
    <submittedName>
        <fullName evidence="1">Uncharacterized protein</fullName>
    </submittedName>
</protein>
<keyword evidence="2" id="KW-1185">Reference proteome</keyword>
<dbReference type="Proteomes" id="UP000231843">
    <property type="component" value="Unassembled WGS sequence"/>
</dbReference>
<proteinExistence type="predicted"/>
<dbReference type="AlphaFoldDB" id="A0A2M9ZVY5"/>
<comment type="caution">
    <text evidence="1">The sequence shown here is derived from an EMBL/GenBank/DDBJ whole genome shotgun (WGS) entry which is preliminary data.</text>
</comment>
<dbReference type="EMBL" id="NPEA01000008">
    <property type="protein sequence ID" value="PJZ76224.1"/>
    <property type="molecule type" value="Genomic_DNA"/>
</dbReference>
<evidence type="ECO:0000313" key="2">
    <source>
        <dbReference type="Proteomes" id="UP000231843"/>
    </source>
</evidence>
<gene>
    <name evidence="1" type="ORF">CH365_15500</name>
</gene>
<sequence length="66" mass="7145">MKVKFIYIPFTIFALFGTNCVTDKVKDDVKTQATFQCLAALQDQTATQAQKDSICILAAAAVSANN</sequence>
<accession>A0A2M9ZVY5</accession>